<dbReference type="HOGENOM" id="CLU_885617_0_0_1"/>
<keyword evidence="3" id="KW-1185">Reference proteome</keyword>
<feature type="region of interest" description="Disordered" evidence="1">
    <location>
        <begin position="283"/>
        <end position="314"/>
    </location>
</feature>
<feature type="compositionally biased region" description="Basic and acidic residues" evidence="1">
    <location>
        <begin position="75"/>
        <end position="87"/>
    </location>
</feature>
<evidence type="ECO:0000313" key="2">
    <source>
        <dbReference type="EMBL" id="KEQ63766.1"/>
    </source>
</evidence>
<feature type="region of interest" description="Disordered" evidence="1">
    <location>
        <begin position="75"/>
        <end position="101"/>
    </location>
</feature>
<gene>
    <name evidence="2" type="ORF">M437DRAFT_65086</name>
</gene>
<feature type="compositionally biased region" description="Basic and acidic residues" evidence="1">
    <location>
        <begin position="292"/>
        <end position="306"/>
    </location>
</feature>
<name>A0A074WMT7_AURM1</name>
<accession>A0A074WMT7</accession>
<evidence type="ECO:0000256" key="1">
    <source>
        <dbReference type="SAM" id="MobiDB-lite"/>
    </source>
</evidence>
<dbReference type="Proteomes" id="UP000030672">
    <property type="component" value="Unassembled WGS sequence"/>
</dbReference>
<dbReference type="EMBL" id="KL584830">
    <property type="protein sequence ID" value="KEQ63766.1"/>
    <property type="molecule type" value="Genomic_DNA"/>
</dbReference>
<protein>
    <submittedName>
        <fullName evidence="2">Uncharacterized protein</fullName>
    </submittedName>
</protein>
<evidence type="ECO:0000313" key="3">
    <source>
        <dbReference type="Proteomes" id="UP000030672"/>
    </source>
</evidence>
<dbReference type="GeneID" id="63917918"/>
<proteinExistence type="predicted"/>
<reference evidence="2 3" key="1">
    <citation type="journal article" date="2014" name="BMC Genomics">
        <title>Genome sequencing of four Aureobasidium pullulans varieties: biotechnological potential, stress tolerance, and description of new species.</title>
        <authorList>
            <person name="Gostin Ar C."/>
            <person name="Ohm R.A."/>
            <person name="Kogej T."/>
            <person name="Sonjak S."/>
            <person name="Turk M."/>
            <person name="Zajc J."/>
            <person name="Zalar P."/>
            <person name="Grube M."/>
            <person name="Sun H."/>
            <person name="Han J."/>
            <person name="Sharma A."/>
            <person name="Chiniquy J."/>
            <person name="Ngan C.Y."/>
            <person name="Lipzen A."/>
            <person name="Barry K."/>
            <person name="Grigoriev I.V."/>
            <person name="Gunde-Cimerman N."/>
        </authorList>
    </citation>
    <scope>NUCLEOTIDE SEQUENCE [LARGE SCALE GENOMIC DNA]</scope>
    <source>
        <strain evidence="2 3">CBS 110374</strain>
    </source>
</reference>
<dbReference type="AlphaFoldDB" id="A0A074WMT7"/>
<organism evidence="2 3">
    <name type="scientific">Aureobasidium melanogenum (strain CBS 110374)</name>
    <name type="common">Aureobasidium pullulans var. melanogenum</name>
    <dbReference type="NCBI Taxonomy" id="1043003"/>
    <lineage>
        <taxon>Eukaryota</taxon>
        <taxon>Fungi</taxon>
        <taxon>Dikarya</taxon>
        <taxon>Ascomycota</taxon>
        <taxon>Pezizomycotina</taxon>
        <taxon>Dothideomycetes</taxon>
        <taxon>Dothideomycetidae</taxon>
        <taxon>Dothideales</taxon>
        <taxon>Saccotheciaceae</taxon>
        <taxon>Aureobasidium</taxon>
    </lineage>
</organism>
<sequence length="314" mass="38361">MALRWTSMIAFRSKGLTQSGVRVPSSYLTALIRTFASTSCYAVGRKSLSDEERQRKYEEVKTRWRLRYQSDPDFREKQKQRVKDRNAKFKNQTQLSEEDRRKYEERKARAYEKWRFRYHSDPEFREKHKQRMRNICATPEYRKRWRERYGNDPQFREKNLRRYRERYANDPQFREQQRRKAAKQWLEPESAFEQDPEAYRLKKHQNAERAREMYRERVEYRWIKLLRNRLRFTPRYCDEVVWALHKPVLYPAKTNHTCATCGHARYGGLKLWWQLKNEPEKHDCFGPLPDRGPVERRPDHNKKGDETSSTGAAP</sequence>
<dbReference type="RefSeq" id="XP_040880789.1">
    <property type="nucleotide sequence ID" value="XM_041024545.1"/>
</dbReference>